<keyword evidence="9" id="KW-0906">Nuclear pore complex</keyword>
<feature type="region of interest" description="Disordered" evidence="11">
    <location>
        <begin position="279"/>
        <end position="329"/>
    </location>
</feature>
<keyword evidence="5" id="KW-0677">Repeat</keyword>
<evidence type="ECO:0000313" key="12">
    <source>
        <dbReference type="EMBL" id="KAL2046968.1"/>
    </source>
</evidence>
<keyword evidence="6" id="KW-0509">mRNA transport</keyword>
<protein>
    <recommendedName>
        <fullName evidence="14">WD40 repeat-like protein</fullName>
    </recommendedName>
</protein>
<dbReference type="PANTHER" id="PTHR11024:SF3">
    <property type="entry name" value="NUCLEOPORIN SEH1"/>
    <property type="match status" value="1"/>
</dbReference>
<dbReference type="InterPro" id="IPR001680">
    <property type="entry name" value="WD40_rpt"/>
</dbReference>
<keyword evidence="8" id="KW-0811">Translocation</keyword>
<reference evidence="12 13" key="1">
    <citation type="submission" date="2024-09" db="EMBL/GenBank/DDBJ databases">
        <title>Rethinking Asexuality: The Enigmatic Case of Functional Sexual Genes in Lepraria (Stereocaulaceae).</title>
        <authorList>
            <person name="Doellman M."/>
            <person name="Sun Y."/>
            <person name="Barcenas-Pena A."/>
            <person name="Lumbsch H.T."/>
            <person name="Grewe F."/>
        </authorList>
    </citation>
    <scope>NUCLEOTIDE SEQUENCE [LARGE SCALE GENOMIC DNA]</scope>
    <source>
        <strain evidence="12 13">Mercado 3170</strain>
    </source>
</reference>
<evidence type="ECO:0000256" key="3">
    <source>
        <dbReference type="ARBA" id="ARBA00022448"/>
    </source>
</evidence>
<keyword evidence="7" id="KW-0653">Protein transport</keyword>
<comment type="caution">
    <text evidence="12">The sequence shown here is derived from an EMBL/GenBank/DDBJ whole genome shotgun (WGS) entry which is preliminary data.</text>
</comment>
<evidence type="ECO:0000256" key="11">
    <source>
        <dbReference type="SAM" id="MobiDB-lite"/>
    </source>
</evidence>
<dbReference type="SUPFAM" id="SSF50978">
    <property type="entry name" value="WD40 repeat-like"/>
    <property type="match status" value="1"/>
</dbReference>
<comment type="subcellular location">
    <subcellularLocation>
        <location evidence="1">Nucleus</location>
        <location evidence="1">Nuclear pore complex</location>
    </subcellularLocation>
</comment>
<evidence type="ECO:0000256" key="9">
    <source>
        <dbReference type="ARBA" id="ARBA00023132"/>
    </source>
</evidence>
<dbReference type="InterPro" id="IPR037363">
    <property type="entry name" value="Sec13/Seh1_fam"/>
</dbReference>
<accession>A0ABR4APC7</accession>
<evidence type="ECO:0000256" key="8">
    <source>
        <dbReference type="ARBA" id="ARBA00023010"/>
    </source>
</evidence>
<keyword evidence="4" id="KW-0853">WD repeat</keyword>
<keyword evidence="13" id="KW-1185">Reference proteome</keyword>
<dbReference type="PANTHER" id="PTHR11024">
    <property type="entry name" value="NUCLEAR PORE COMPLEX PROTEIN SEC13 / SEH1 FAMILY MEMBER"/>
    <property type="match status" value="1"/>
</dbReference>
<evidence type="ECO:0000256" key="4">
    <source>
        <dbReference type="ARBA" id="ARBA00022574"/>
    </source>
</evidence>
<keyword evidence="3" id="KW-0813">Transport</keyword>
<keyword evidence="10" id="KW-0539">Nucleus</keyword>
<evidence type="ECO:0000256" key="10">
    <source>
        <dbReference type="ARBA" id="ARBA00023242"/>
    </source>
</evidence>
<dbReference type="Gene3D" id="2.130.10.10">
    <property type="entry name" value="YVTN repeat-like/Quinoprotein amine dehydrogenase"/>
    <property type="match status" value="1"/>
</dbReference>
<evidence type="ECO:0000256" key="6">
    <source>
        <dbReference type="ARBA" id="ARBA00022816"/>
    </source>
</evidence>
<evidence type="ECO:0000313" key="13">
    <source>
        <dbReference type="Proteomes" id="UP001590950"/>
    </source>
</evidence>
<dbReference type="Pfam" id="PF00400">
    <property type="entry name" value="WD40"/>
    <property type="match status" value="2"/>
</dbReference>
<evidence type="ECO:0008006" key="14">
    <source>
        <dbReference type="Google" id="ProtNLM"/>
    </source>
</evidence>
<evidence type="ECO:0000256" key="5">
    <source>
        <dbReference type="ARBA" id="ARBA00022737"/>
    </source>
</evidence>
<evidence type="ECO:0000256" key="2">
    <source>
        <dbReference type="ARBA" id="ARBA00010102"/>
    </source>
</evidence>
<sequence length="395" mass="43576">MSNKKPTNGPEPVKHGFQNFEFAAADIVLAVSFNTAGNRAILCSADHKIRVYNIDGNTAWTLADVWRGHDAEVLDVQWIAPSLGPFFATIGGDNKFKIWREEPSQLYKSGRRFRCIYSQSAPNHGSYVSFGTKTIYHNIFLATLTHDGLLSLLQPEDSESESLTSWSQKDSIYPFGSHPRGTEARFRLSIQQSEGPASNALFAGIDANALSLAVSAMSSIKIYRAFRQSGNYQFYEMHDMHTDTALINDIAWAPGCLRPYDVIATACDDGTVRVFRVDTPHDSDGSSRAPVAKSLQPPGPPRKSSIAARNAPSGIGAGLAGMSRTSAPRRDMVNEVKHESRQVAILEHEDKQPVWKLKWFHDGSTLASTGDNGKVYMWRENIGGYFVEFAETEPA</sequence>
<organism evidence="12 13">
    <name type="scientific">Stereocaulon virgatum</name>
    <dbReference type="NCBI Taxonomy" id="373712"/>
    <lineage>
        <taxon>Eukaryota</taxon>
        <taxon>Fungi</taxon>
        <taxon>Dikarya</taxon>
        <taxon>Ascomycota</taxon>
        <taxon>Pezizomycotina</taxon>
        <taxon>Lecanoromycetes</taxon>
        <taxon>OSLEUM clade</taxon>
        <taxon>Lecanoromycetidae</taxon>
        <taxon>Lecanorales</taxon>
        <taxon>Lecanorineae</taxon>
        <taxon>Stereocaulaceae</taxon>
        <taxon>Stereocaulon</taxon>
    </lineage>
</organism>
<dbReference type="Proteomes" id="UP001590950">
    <property type="component" value="Unassembled WGS sequence"/>
</dbReference>
<name>A0ABR4APC7_9LECA</name>
<dbReference type="EMBL" id="JBEFKJ010000003">
    <property type="protein sequence ID" value="KAL2046968.1"/>
    <property type="molecule type" value="Genomic_DNA"/>
</dbReference>
<dbReference type="SMART" id="SM00320">
    <property type="entry name" value="WD40"/>
    <property type="match status" value="4"/>
</dbReference>
<dbReference type="InterPro" id="IPR036322">
    <property type="entry name" value="WD40_repeat_dom_sf"/>
</dbReference>
<evidence type="ECO:0000256" key="1">
    <source>
        <dbReference type="ARBA" id="ARBA00004567"/>
    </source>
</evidence>
<proteinExistence type="inferred from homology"/>
<evidence type="ECO:0000256" key="7">
    <source>
        <dbReference type="ARBA" id="ARBA00022927"/>
    </source>
</evidence>
<comment type="similarity">
    <text evidence="2">Belongs to the WD repeat SEC13 family.</text>
</comment>
<gene>
    <name evidence="12" type="ORF">N7G274_000986</name>
</gene>
<dbReference type="InterPro" id="IPR015943">
    <property type="entry name" value="WD40/YVTN_repeat-like_dom_sf"/>
</dbReference>